<accession>A0ABQ5QKT7</accession>
<dbReference type="EMBL" id="BSDI01000001">
    <property type="protein sequence ID" value="GLH95273.1"/>
    <property type="molecule type" value="Genomic_DNA"/>
</dbReference>
<name>A0ABQ5QKT7_9ACTN</name>
<feature type="transmembrane region" description="Helical" evidence="1">
    <location>
        <begin position="44"/>
        <end position="65"/>
    </location>
</feature>
<keyword evidence="1" id="KW-0472">Membrane</keyword>
<comment type="caution">
    <text evidence="3">The sequence shown here is derived from an EMBL/GenBank/DDBJ whole genome shotgun (WGS) entry which is preliminary data.</text>
</comment>
<keyword evidence="1" id="KW-1133">Transmembrane helix</keyword>
<gene>
    <name evidence="3" type="ORF">Pa4123_05450</name>
</gene>
<dbReference type="Proteomes" id="UP001144280">
    <property type="component" value="Unassembled WGS sequence"/>
</dbReference>
<dbReference type="Pfam" id="PF04892">
    <property type="entry name" value="VanZ"/>
    <property type="match status" value="1"/>
</dbReference>
<feature type="transmembrane region" description="Helical" evidence="1">
    <location>
        <begin position="12"/>
        <end position="32"/>
    </location>
</feature>
<proteinExistence type="predicted"/>
<evidence type="ECO:0000259" key="2">
    <source>
        <dbReference type="Pfam" id="PF04892"/>
    </source>
</evidence>
<organism evidence="3 4">
    <name type="scientific">Phytohabitans aurantiacus</name>
    <dbReference type="NCBI Taxonomy" id="3016789"/>
    <lineage>
        <taxon>Bacteria</taxon>
        <taxon>Bacillati</taxon>
        <taxon>Actinomycetota</taxon>
        <taxon>Actinomycetes</taxon>
        <taxon>Micromonosporales</taxon>
        <taxon>Micromonosporaceae</taxon>
    </lineage>
</organism>
<protein>
    <recommendedName>
        <fullName evidence="2">VanZ-like domain-containing protein</fullName>
    </recommendedName>
</protein>
<dbReference type="InterPro" id="IPR006976">
    <property type="entry name" value="VanZ-like"/>
</dbReference>
<evidence type="ECO:0000313" key="3">
    <source>
        <dbReference type="EMBL" id="GLH95273.1"/>
    </source>
</evidence>
<evidence type="ECO:0000313" key="4">
    <source>
        <dbReference type="Proteomes" id="UP001144280"/>
    </source>
</evidence>
<sequence>MGQAWRDWGGVIGVSACALPIVVALVVALSRWRQKRGVPARVAWWRSAAEIGAVAGTLPWIWMILTPGEGPRQVHLVPLRDLAAQAAGDPGTAVAQVGGNLLVFAALGFFAPIRVAALASPLRLAVLGAAGSIVAEVTQYALDLGRVSSVDDVLVNALGAMLAGLASRRWWQDDVTRPLCTS</sequence>
<keyword evidence="4" id="KW-1185">Reference proteome</keyword>
<keyword evidence="1" id="KW-0812">Transmembrane</keyword>
<reference evidence="3" key="1">
    <citation type="submission" date="2022-12" db="EMBL/GenBank/DDBJ databases">
        <title>New Phytohabitans aurantiacus sp. RD004123 nov., an actinomycete isolated from soil.</title>
        <authorList>
            <person name="Triningsih D.W."/>
            <person name="Harunari E."/>
            <person name="Igarashi Y."/>
        </authorList>
    </citation>
    <scope>NUCLEOTIDE SEQUENCE</scope>
    <source>
        <strain evidence="3">RD004123</strain>
    </source>
</reference>
<feature type="domain" description="VanZ-like" evidence="2">
    <location>
        <begin position="60"/>
        <end position="164"/>
    </location>
</feature>
<feature type="transmembrane region" description="Helical" evidence="1">
    <location>
        <begin position="97"/>
        <end position="117"/>
    </location>
</feature>
<evidence type="ECO:0000256" key="1">
    <source>
        <dbReference type="SAM" id="Phobius"/>
    </source>
</evidence>
<dbReference type="RefSeq" id="WP_281892160.1">
    <property type="nucleotide sequence ID" value="NZ_BSDI01000001.1"/>
</dbReference>